<keyword evidence="3" id="KW-0731">Sigma factor</keyword>
<evidence type="ECO:0000313" key="8">
    <source>
        <dbReference type="EMBL" id="GLK71205.1"/>
    </source>
</evidence>
<dbReference type="InterPro" id="IPR013325">
    <property type="entry name" value="RNA_pol_sigma_r2"/>
</dbReference>
<feature type="domain" description="RNA polymerase sigma-70 region 2" evidence="6">
    <location>
        <begin position="35"/>
        <end position="98"/>
    </location>
</feature>
<dbReference type="InterPro" id="IPR007627">
    <property type="entry name" value="RNA_pol_sigma70_r2"/>
</dbReference>
<dbReference type="GO" id="GO:0006352">
    <property type="term" value="P:DNA-templated transcription initiation"/>
    <property type="evidence" value="ECO:0007669"/>
    <property type="project" value="InterPro"/>
</dbReference>
<dbReference type="RefSeq" id="WP_213372226.1">
    <property type="nucleotide sequence ID" value="NZ_BSFJ01000005.1"/>
</dbReference>
<dbReference type="SUPFAM" id="SSF88659">
    <property type="entry name" value="Sigma3 and sigma4 domains of RNA polymerase sigma factors"/>
    <property type="match status" value="1"/>
</dbReference>
<keyword evidence="9" id="KW-1185">Reference proteome</keyword>
<reference evidence="8" key="1">
    <citation type="journal article" date="2014" name="Int. J. Syst. Evol. Microbiol.">
        <title>Complete genome sequence of Corynebacterium casei LMG S-19264T (=DSM 44701T), isolated from a smear-ripened cheese.</title>
        <authorList>
            <consortium name="US DOE Joint Genome Institute (JGI-PGF)"/>
            <person name="Walter F."/>
            <person name="Albersmeier A."/>
            <person name="Kalinowski J."/>
            <person name="Ruckert C."/>
        </authorList>
    </citation>
    <scope>NUCLEOTIDE SEQUENCE</scope>
    <source>
        <strain evidence="8">VKM B-2484</strain>
    </source>
</reference>
<sequence length="184" mass="20262">MTQADRESEWAADMRAARSGDADAYGRFLQSVTPHLRAMARRNCAQYGAPLGDAEDVVQEALLAIHLKRRTWDPARPITPWISVIVRNKLIDMLRRSVRLTVPIDDLAEVLAAEEPADDSPAVHIGSLMGRLKERQRAVVQAVSIEGCTTREAAARLRMSETGVRVTLHRALKALAALHQANPG</sequence>
<organism evidence="8 9">
    <name type="scientific">Ancylobacter dichloromethanicus</name>
    <dbReference type="NCBI Taxonomy" id="518825"/>
    <lineage>
        <taxon>Bacteria</taxon>
        <taxon>Pseudomonadati</taxon>
        <taxon>Pseudomonadota</taxon>
        <taxon>Alphaproteobacteria</taxon>
        <taxon>Hyphomicrobiales</taxon>
        <taxon>Xanthobacteraceae</taxon>
        <taxon>Ancylobacter</taxon>
    </lineage>
</organism>
<dbReference type="InterPro" id="IPR013324">
    <property type="entry name" value="RNA_pol_sigma_r3/r4-like"/>
</dbReference>
<evidence type="ECO:0000256" key="4">
    <source>
        <dbReference type="ARBA" id="ARBA00023125"/>
    </source>
</evidence>
<gene>
    <name evidence="8" type="primary">SigD_2</name>
    <name evidence="8" type="ORF">GCM10017643_13200</name>
</gene>
<evidence type="ECO:0000256" key="1">
    <source>
        <dbReference type="ARBA" id="ARBA00010641"/>
    </source>
</evidence>
<dbReference type="PANTHER" id="PTHR43133:SF58">
    <property type="entry name" value="ECF RNA POLYMERASE SIGMA FACTOR SIGD"/>
    <property type="match status" value="1"/>
</dbReference>
<dbReference type="InterPro" id="IPR036388">
    <property type="entry name" value="WH-like_DNA-bd_sf"/>
</dbReference>
<evidence type="ECO:0000256" key="3">
    <source>
        <dbReference type="ARBA" id="ARBA00023082"/>
    </source>
</evidence>
<name>A0A9W6J5E2_9HYPH</name>
<reference evidence="8" key="2">
    <citation type="submission" date="2023-01" db="EMBL/GenBank/DDBJ databases">
        <authorList>
            <person name="Sun Q."/>
            <person name="Evtushenko L."/>
        </authorList>
    </citation>
    <scope>NUCLEOTIDE SEQUENCE</scope>
    <source>
        <strain evidence="8">VKM B-2484</strain>
    </source>
</reference>
<keyword evidence="5" id="KW-0804">Transcription</keyword>
<dbReference type="Gene3D" id="1.10.1740.10">
    <property type="match status" value="1"/>
</dbReference>
<dbReference type="SUPFAM" id="SSF88946">
    <property type="entry name" value="Sigma2 domain of RNA polymerase sigma factors"/>
    <property type="match status" value="1"/>
</dbReference>
<evidence type="ECO:0000256" key="2">
    <source>
        <dbReference type="ARBA" id="ARBA00023015"/>
    </source>
</evidence>
<evidence type="ECO:0000259" key="7">
    <source>
        <dbReference type="Pfam" id="PF08281"/>
    </source>
</evidence>
<dbReference type="Proteomes" id="UP001143370">
    <property type="component" value="Unassembled WGS sequence"/>
</dbReference>
<dbReference type="NCBIfam" id="TIGR02937">
    <property type="entry name" value="sigma70-ECF"/>
    <property type="match status" value="1"/>
</dbReference>
<dbReference type="Pfam" id="PF08281">
    <property type="entry name" value="Sigma70_r4_2"/>
    <property type="match status" value="1"/>
</dbReference>
<dbReference type="EMBL" id="BSFJ01000005">
    <property type="protein sequence ID" value="GLK71205.1"/>
    <property type="molecule type" value="Genomic_DNA"/>
</dbReference>
<comment type="similarity">
    <text evidence="1">Belongs to the sigma-70 factor family. ECF subfamily.</text>
</comment>
<comment type="caution">
    <text evidence="8">The sequence shown here is derived from an EMBL/GenBank/DDBJ whole genome shotgun (WGS) entry which is preliminary data.</text>
</comment>
<dbReference type="InterPro" id="IPR013249">
    <property type="entry name" value="RNA_pol_sigma70_r4_t2"/>
</dbReference>
<accession>A0A9W6J5E2</accession>
<evidence type="ECO:0000256" key="5">
    <source>
        <dbReference type="ARBA" id="ARBA00023163"/>
    </source>
</evidence>
<feature type="domain" description="RNA polymerase sigma factor 70 region 4 type 2" evidence="7">
    <location>
        <begin position="126"/>
        <end position="175"/>
    </location>
</feature>
<evidence type="ECO:0000259" key="6">
    <source>
        <dbReference type="Pfam" id="PF04542"/>
    </source>
</evidence>
<dbReference type="AlphaFoldDB" id="A0A9W6J5E2"/>
<keyword evidence="4" id="KW-0238">DNA-binding</keyword>
<proteinExistence type="inferred from homology"/>
<dbReference type="GO" id="GO:0003677">
    <property type="term" value="F:DNA binding"/>
    <property type="evidence" value="ECO:0007669"/>
    <property type="project" value="UniProtKB-KW"/>
</dbReference>
<evidence type="ECO:0000313" key="9">
    <source>
        <dbReference type="Proteomes" id="UP001143370"/>
    </source>
</evidence>
<dbReference type="Gene3D" id="1.10.10.10">
    <property type="entry name" value="Winged helix-like DNA-binding domain superfamily/Winged helix DNA-binding domain"/>
    <property type="match status" value="1"/>
</dbReference>
<protein>
    <submittedName>
        <fullName evidence="8">RNA polymerase sigma factor</fullName>
    </submittedName>
</protein>
<dbReference type="Pfam" id="PF04542">
    <property type="entry name" value="Sigma70_r2"/>
    <property type="match status" value="1"/>
</dbReference>
<dbReference type="NCBIfam" id="NF009165">
    <property type="entry name" value="PRK12512.1"/>
    <property type="match status" value="1"/>
</dbReference>
<dbReference type="GO" id="GO:0016987">
    <property type="term" value="F:sigma factor activity"/>
    <property type="evidence" value="ECO:0007669"/>
    <property type="project" value="UniProtKB-KW"/>
</dbReference>
<dbReference type="InterPro" id="IPR039425">
    <property type="entry name" value="RNA_pol_sigma-70-like"/>
</dbReference>
<dbReference type="InterPro" id="IPR014284">
    <property type="entry name" value="RNA_pol_sigma-70_dom"/>
</dbReference>
<keyword evidence="2" id="KW-0805">Transcription regulation</keyword>
<dbReference type="PANTHER" id="PTHR43133">
    <property type="entry name" value="RNA POLYMERASE ECF-TYPE SIGMA FACTO"/>
    <property type="match status" value="1"/>
</dbReference>